<dbReference type="EMBL" id="GGEC01056436">
    <property type="protein sequence ID" value="MBX36920.1"/>
    <property type="molecule type" value="Transcribed_RNA"/>
</dbReference>
<proteinExistence type="predicted"/>
<evidence type="ECO:0000313" key="2">
    <source>
        <dbReference type="EMBL" id="MBX36920.1"/>
    </source>
</evidence>
<dbReference type="AlphaFoldDB" id="A0A2P2N364"/>
<accession>A0A2P2N364</accession>
<feature type="region of interest" description="Disordered" evidence="1">
    <location>
        <begin position="1"/>
        <end position="26"/>
    </location>
</feature>
<name>A0A2P2N364_RHIMU</name>
<feature type="compositionally biased region" description="Polar residues" evidence="1">
    <location>
        <begin position="1"/>
        <end position="19"/>
    </location>
</feature>
<reference evidence="2" key="1">
    <citation type="submission" date="2018-02" db="EMBL/GenBank/DDBJ databases">
        <title>Rhizophora mucronata_Transcriptome.</title>
        <authorList>
            <person name="Meera S.P."/>
            <person name="Sreeshan A."/>
            <person name="Augustine A."/>
        </authorList>
    </citation>
    <scope>NUCLEOTIDE SEQUENCE</scope>
    <source>
        <tissue evidence="2">Leaf</tissue>
    </source>
</reference>
<protein>
    <submittedName>
        <fullName evidence="2">Uncharacterized protein</fullName>
    </submittedName>
</protein>
<organism evidence="2">
    <name type="scientific">Rhizophora mucronata</name>
    <name type="common">Asiatic mangrove</name>
    <dbReference type="NCBI Taxonomy" id="61149"/>
    <lineage>
        <taxon>Eukaryota</taxon>
        <taxon>Viridiplantae</taxon>
        <taxon>Streptophyta</taxon>
        <taxon>Embryophyta</taxon>
        <taxon>Tracheophyta</taxon>
        <taxon>Spermatophyta</taxon>
        <taxon>Magnoliopsida</taxon>
        <taxon>eudicotyledons</taxon>
        <taxon>Gunneridae</taxon>
        <taxon>Pentapetalae</taxon>
        <taxon>rosids</taxon>
        <taxon>fabids</taxon>
        <taxon>Malpighiales</taxon>
        <taxon>Rhizophoraceae</taxon>
        <taxon>Rhizophora</taxon>
    </lineage>
</organism>
<evidence type="ECO:0000256" key="1">
    <source>
        <dbReference type="SAM" id="MobiDB-lite"/>
    </source>
</evidence>
<sequence>MLSCTPNSASSGTFPVNSSMRRRPNP</sequence>